<keyword evidence="10" id="KW-1185">Reference proteome</keyword>
<organism evidence="9 10">
    <name type="scientific">Longivirga aurantiaca</name>
    <dbReference type="NCBI Taxonomy" id="1837743"/>
    <lineage>
        <taxon>Bacteria</taxon>
        <taxon>Bacillati</taxon>
        <taxon>Actinomycetota</taxon>
        <taxon>Actinomycetes</taxon>
        <taxon>Sporichthyales</taxon>
        <taxon>Sporichthyaceae</taxon>
        <taxon>Longivirga</taxon>
    </lineage>
</organism>
<evidence type="ECO:0000256" key="4">
    <source>
        <dbReference type="ARBA" id="ARBA00022989"/>
    </source>
</evidence>
<keyword evidence="3" id="KW-0201">Cytochrome c-type biogenesis</keyword>
<keyword evidence="2 7" id="KW-0812">Transmembrane</keyword>
<feature type="region of interest" description="Disordered" evidence="6">
    <location>
        <begin position="1"/>
        <end position="23"/>
    </location>
</feature>
<comment type="caution">
    <text evidence="9">The sequence shown here is derived from an EMBL/GenBank/DDBJ whole genome shotgun (WGS) entry which is preliminary data.</text>
</comment>
<evidence type="ECO:0000313" key="10">
    <source>
        <dbReference type="Proteomes" id="UP001596138"/>
    </source>
</evidence>
<feature type="transmembrane region" description="Helical" evidence="7">
    <location>
        <begin position="462"/>
        <end position="480"/>
    </location>
</feature>
<dbReference type="EMBL" id="JBHSTI010000008">
    <property type="protein sequence ID" value="MFC6237120.1"/>
    <property type="molecule type" value="Genomic_DNA"/>
</dbReference>
<dbReference type="Proteomes" id="UP001596138">
    <property type="component" value="Unassembled WGS sequence"/>
</dbReference>
<evidence type="ECO:0000256" key="7">
    <source>
        <dbReference type="SAM" id="Phobius"/>
    </source>
</evidence>
<comment type="subcellular location">
    <subcellularLocation>
        <location evidence="1">Membrane</location>
        <topology evidence="1">Multi-pass membrane protein</topology>
    </subcellularLocation>
</comment>
<dbReference type="PANTHER" id="PTHR31566:SF0">
    <property type="entry name" value="CYTOCHROME C BIOGENESIS PROTEIN CCS1, CHLOROPLASTIC"/>
    <property type="match status" value="1"/>
</dbReference>
<evidence type="ECO:0000256" key="6">
    <source>
        <dbReference type="SAM" id="MobiDB-lite"/>
    </source>
</evidence>
<dbReference type="RefSeq" id="WP_386764163.1">
    <property type="nucleotide sequence ID" value="NZ_JBHSTI010000008.1"/>
</dbReference>
<evidence type="ECO:0000256" key="3">
    <source>
        <dbReference type="ARBA" id="ARBA00022748"/>
    </source>
</evidence>
<evidence type="ECO:0000259" key="8">
    <source>
        <dbReference type="Pfam" id="PF05140"/>
    </source>
</evidence>
<feature type="domain" description="ResB-like" evidence="8">
    <location>
        <begin position="51"/>
        <end position="517"/>
    </location>
</feature>
<evidence type="ECO:0000256" key="5">
    <source>
        <dbReference type="ARBA" id="ARBA00023136"/>
    </source>
</evidence>
<feature type="transmembrane region" description="Helical" evidence="7">
    <location>
        <begin position="108"/>
        <end position="129"/>
    </location>
</feature>
<keyword evidence="4 7" id="KW-1133">Transmembrane helix</keyword>
<dbReference type="InterPro" id="IPR007816">
    <property type="entry name" value="ResB-like_domain"/>
</dbReference>
<gene>
    <name evidence="9" type="ORF">ACFQGU_04475</name>
</gene>
<protein>
    <submittedName>
        <fullName evidence="9">Cytochrome c biogenesis protein ResB</fullName>
    </submittedName>
</protein>
<sequence length="543" mass="57535">MSDQVDDAVRDADDTRSGLSTAPAEVDSSTTVVGLGVLGWVRWGWRTLTSMRTALVLLFLLAVASVPGSVFPQRGTDPIKVTQYLADDPTKGEILDRLGMFDVFASPWFAAIYLLLFISLAGCVIPRSLQHWKAMRSRPPAAPRNLSRLPEHRRVETDAEASEVLASAAALLRGKRWRVDVADDSVAAEKGYSRETGNLVFHLALLVLLLGVALGSLGGFRGNVVVREGSSFANTLSQFDSFAPGRGFDPESLQPFSFTLDDFTAQFERGGPQSGAPRQFVADVTVVSEPGAVPEKARIEVNAPLVIGGEKVFLVGHGYAPTITVTDKDGEIVFRDSVVCLPQDGNFSSTCVVKVPDASPQLGLTGFFLPTAAVDDIRGPHSTFPATDDPAVFLSAWEGDLGLDSGRPQSVFKLETTNMTRLGIEALRPGETWTLEDGTTVSFDGYVQFASFAIAQDPGKEIALVASIAAMTGLALSLLVRRRRVWVRVASGASGITVVDVAGLTRSEHASVADEVDEVASALGSPAGASTAQGSTGAEGAPE</sequence>
<evidence type="ECO:0000256" key="2">
    <source>
        <dbReference type="ARBA" id="ARBA00022692"/>
    </source>
</evidence>
<feature type="transmembrane region" description="Helical" evidence="7">
    <location>
        <begin position="199"/>
        <end position="220"/>
    </location>
</feature>
<feature type="transmembrane region" description="Helical" evidence="7">
    <location>
        <begin position="54"/>
        <end position="71"/>
    </location>
</feature>
<reference evidence="10" key="1">
    <citation type="journal article" date="2019" name="Int. J. Syst. Evol. Microbiol.">
        <title>The Global Catalogue of Microorganisms (GCM) 10K type strain sequencing project: providing services to taxonomists for standard genome sequencing and annotation.</title>
        <authorList>
            <consortium name="The Broad Institute Genomics Platform"/>
            <consortium name="The Broad Institute Genome Sequencing Center for Infectious Disease"/>
            <person name="Wu L."/>
            <person name="Ma J."/>
        </authorList>
    </citation>
    <scope>NUCLEOTIDE SEQUENCE [LARGE SCALE GENOMIC DNA]</scope>
    <source>
        <strain evidence="10">CGMCC 4.7317</strain>
    </source>
</reference>
<keyword evidence="5 7" id="KW-0472">Membrane</keyword>
<name>A0ABW1SYV6_9ACTN</name>
<feature type="compositionally biased region" description="Low complexity" evidence="6">
    <location>
        <begin position="524"/>
        <end position="543"/>
    </location>
</feature>
<dbReference type="Pfam" id="PF05140">
    <property type="entry name" value="ResB"/>
    <property type="match status" value="1"/>
</dbReference>
<feature type="compositionally biased region" description="Basic and acidic residues" evidence="6">
    <location>
        <begin position="7"/>
        <end position="16"/>
    </location>
</feature>
<evidence type="ECO:0000256" key="1">
    <source>
        <dbReference type="ARBA" id="ARBA00004141"/>
    </source>
</evidence>
<proteinExistence type="predicted"/>
<dbReference type="InterPro" id="IPR023494">
    <property type="entry name" value="Cyt_c_bgen_Ccs1/CcsB/ResB"/>
</dbReference>
<accession>A0ABW1SYV6</accession>
<evidence type="ECO:0000313" key="9">
    <source>
        <dbReference type="EMBL" id="MFC6237120.1"/>
    </source>
</evidence>
<dbReference type="PANTHER" id="PTHR31566">
    <property type="entry name" value="CYTOCHROME C BIOGENESIS PROTEIN CCS1, CHLOROPLASTIC"/>
    <property type="match status" value="1"/>
</dbReference>
<feature type="region of interest" description="Disordered" evidence="6">
    <location>
        <begin position="523"/>
        <end position="543"/>
    </location>
</feature>